<accession>A0A2S2Q450</accession>
<name>A0A2S2Q450_9HEMI</name>
<proteinExistence type="predicted"/>
<dbReference type="EMBL" id="GGMS01003305">
    <property type="protein sequence ID" value="MBY72508.1"/>
    <property type="molecule type" value="Transcribed_RNA"/>
</dbReference>
<dbReference type="OrthoDB" id="6591957at2759"/>
<protein>
    <submittedName>
        <fullName evidence="1">Uncharacterized protein</fullName>
    </submittedName>
</protein>
<gene>
    <name evidence="1" type="ORF">g.2159</name>
</gene>
<reference evidence="1" key="1">
    <citation type="submission" date="2018-04" db="EMBL/GenBank/DDBJ databases">
        <title>Transcriptome assembly of Sipha flava.</title>
        <authorList>
            <person name="Scully E.D."/>
            <person name="Geib S.M."/>
            <person name="Palmer N.A."/>
            <person name="Koch K."/>
            <person name="Bradshaw J."/>
            <person name="Heng-Moss T."/>
            <person name="Sarath G."/>
        </authorList>
    </citation>
    <scope>NUCLEOTIDE SEQUENCE</scope>
</reference>
<sequence>MSSSESTTSDVEYLDHVHECLKYVPIYMKGAFSCSSLDDDDDEYNECDDEDVKRILVEYNEPKSEDCEKAKFSPAYKEAMAAVILEKDFTSVNGVTDESYKDWDEALKDVSMVYPPLGISRVASRTLEDLELNNLTSELCTTIYAVSCGVDNNDNDNCDNNRLTHSSTAWELRKCLEGALYGQDTKDFIVAQPYCVANKNLDFGKPKMSHKAMNDSRKKVENWMRKYAQEEDTNTTIINS</sequence>
<evidence type="ECO:0000313" key="1">
    <source>
        <dbReference type="EMBL" id="MBY72508.1"/>
    </source>
</evidence>
<dbReference type="AlphaFoldDB" id="A0A2S2Q450"/>
<organism evidence="1">
    <name type="scientific">Sipha flava</name>
    <name type="common">yellow sugarcane aphid</name>
    <dbReference type="NCBI Taxonomy" id="143950"/>
    <lineage>
        <taxon>Eukaryota</taxon>
        <taxon>Metazoa</taxon>
        <taxon>Ecdysozoa</taxon>
        <taxon>Arthropoda</taxon>
        <taxon>Hexapoda</taxon>
        <taxon>Insecta</taxon>
        <taxon>Pterygota</taxon>
        <taxon>Neoptera</taxon>
        <taxon>Paraneoptera</taxon>
        <taxon>Hemiptera</taxon>
        <taxon>Sternorrhyncha</taxon>
        <taxon>Aphidomorpha</taxon>
        <taxon>Aphidoidea</taxon>
        <taxon>Aphididae</taxon>
        <taxon>Sipha</taxon>
    </lineage>
</organism>